<feature type="binding site" evidence="2">
    <location>
        <position position="241"/>
    </location>
    <ligand>
        <name>ATP</name>
        <dbReference type="ChEBI" id="CHEBI:30616"/>
    </ligand>
</feature>
<feature type="binding site" evidence="2">
    <location>
        <position position="242"/>
    </location>
    <ligand>
        <name>Mg(2+)</name>
        <dbReference type="ChEBI" id="CHEBI:18420"/>
        <label>5</label>
    </ligand>
</feature>
<keyword evidence="2" id="KW-0460">Magnesium</keyword>
<dbReference type="GO" id="GO:0009030">
    <property type="term" value="F:thiamine-phosphate kinase activity"/>
    <property type="evidence" value="ECO:0007669"/>
    <property type="project" value="UniProtKB-UniRule"/>
</dbReference>
<feature type="binding site" evidence="2">
    <location>
        <position position="118"/>
    </location>
    <ligand>
        <name>Mg(2+)</name>
        <dbReference type="ChEBI" id="CHEBI:18420"/>
        <label>4</label>
    </ligand>
</feature>
<dbReference type="InterPro" id="IPR006283">
    <property type="entry name" value="ThiL-like"/>
</dbReference>
<proteinExistence type="inferred from homology"/>
<gene>
    <name evidence="2" type="primary">thiL</name>
    <name evidence="4" type="ORF">DDZ13_04855</name>
</gene>
<dbReference type="PANTHER" id="PTHR30270">
    <property type="entry name" value="THIAMINE-MONOPHOSPHATE KINASE"/>
    <property type="match status" value="1"/>
</dbReference>
<feature type="binding site" evidence="2">
    <location>
        <position position="72"/>
    </location>
    <ligand>
        <name>Mg(2+)</name>
        <dbReference type="ChEBI" id="CHEBI:18420"/>
        <label>4</label>
    </ligand>
</feature>
<comment type="caution">
    <text evidence="4">The sequence shown here is derived from an EMBL/GenBank/DDBJ whole genome shotgun (WGS) entry which is preliminary data.</text>
</comment>
<feature type="binding site" evidence="2">
    <location>
        <position position="97"/>
    </location>
    <ligand>
        <name>substrate</name>
    </ligand>
</feature>
<dbReference type="Pfam" id="PF00586">
    <property type="entry name" value="AIRS"/>
    <property type="match status" value="1"/>
</dbReference>
<sequence length="357" mass="38987">MRSRPRSNRQTFMPMSMDRIIARSACVCHFNGMFSQNPDDCVRKLGENELIERIRAWLGPVAPPAPYGMGDDCAVLPAVTTSRQQIITTDSLTFGQHFDASAHAHDAGAKLMNRNISDIAAMGGTPGPALLNLLFGPDLSLLWLEQFIAGIRQCCEKFGVTVVGGDISQLPPGQFTASVTLTGLTDSPPALRSTAEIGDTIYVTGTLGGSILHKHLHFEPRIKEGQWLAAHEACTAMMDLTDGLGKDLAALLPEGSSAAINLQNLPLSHDARECARKDSHSPQMHAFCDGEDYELLFTVARGTQSEIFEKQWQTRFPELKVSCIGRIVNAHPAGRYIDIESSEALPWQSGFEHFKQT</sequence>
<keyword evidence="2 4" id="KW-0418">Kinase</keyword>
<organism evidence="4 5">
    <name type="scientific">Coraliomargarita sinensis</name>
    <dbReference type="NCBI Taxonomy" id="2174842"/>
    <lineage>
        <taxon>Bacteria</taxon>
        <taxon>Pseudomonadati</taxon>
        <taxon>Verrucomicrobiota</taxon>
        <taxon>Opitutia</taxon>
        <taxon>Puniceicoccales</taxon>
        <taxon>Coraliomargaritaceae</taxon>
        <taxon>Coraliomargarita</taxon>
    </lineage>
</organism>
<reference evidence="4 5" key="1">
    <citation type="submission" date="2018-05" db="EMBL/GenBank/DDBJ databases">
        <title>Coraliomargarita sinensis sp. nov., isolated from a marine solar saltern.</title>
        <authorList>
            <person name="Zhou L.Y."/>
        </authorList>
    </citation>
    <scope>NUCLEOTIDE SEQUENCE [LARGE SCALE GENOMIC DNA]</scope>
    <source>
        <strain evidence="4 5">WN38</strain>
    </source>
</reference>
<dbReference type="GO" id="GO:0005524">
    <property type="term" value="F:ATP binding"/>
    <property type="evidence" value="ECO:0007669"/>
    <property type="project" value="UniProtKB-UniRule"/>
</dbReference>
<keyword evidence="2" id="KW-0808">Transferase</keyword>
<evidence type="ECO:0000256" key="1">
    <source>
        <dbReference type="ARBA" id="ARBA00022977"/>
    </source>
</evidence>
<comment type="pathway">
    <text evidence="2">Cofactor biosynthesis; thiamine diphosphate biosynthesis; thiamine diphosphate from thiamine phosphate: step 1/1.</text>
</comment>
<dbReference type="InterPro" id="IPR036676">
    <property type="entry name" value="PurM-like_C_sf"/>
</dbReference>
<dbReference type="UniPathway" id="UPA00060">
    <property type="reaction ID" value="UER00142"/>
</dbReference>
<feature type="binding site" evidence="2">
    <location>
        <position position="118"/>
    </location>
    <ligand>
        <name>Mg(2+)</name>
        <dbReference type="ChEBI" id="CHEBI:18420"/>
        <label>3</label>
    </ligand>
</feature>
<feature type="binding site" evidence="2">
    <location>
        <position position="118"/>
    </location>
    <ligand>
        <name>Mg(2+)</name>
        <dbReference type="ChEBI" id="CHEBI:18420"/>
        <label>2</label>
    </ligand>
</feature>
<accession>A0A317ZKP1</accession>
<comment type="miscellaneous">
    <text evidence="2">Reaction mechanism of ThiL seems to utilize a direct, inline transfer of the gamma-phosphate of ATP to TMP rather than a phosphorylated enzyme intermediate.</text>
</comment>
<feature type="binding site" evidence="2">
    <location>
        <position position="72"/>
    </location>
    <ligand>
        <name>Mg(2+)</name>
        <dbReference type="ChEBI" id="CHEBI:18420"/>
        <label>3</label>
    </ligand>
</feature>
<protein>
    <recommendedName>
        <fullName evidence="2">Thiamine-monophosphate kinase</fullName>
        <shortName evidence="2">TMP kinase</shortName>
        <shortName evidence="2">Thiamine-phosphate kinase</shortName>
        <ecNumber evidence="2">2.7.4.16</ecNumber>
    </recommendedName>
</protein>
<keyword evidence="2" id="KW-0547">Nucleotide-binding</keyword>
<feature type="binding site" evidence="2">
    <location>
        <position position="90"/>
    </location>
    <ligand>
        <name>Mg(2+)</name>
        <dbReference type="ChEBI" id="CHEBI:18420"/>
        <label>1</label>
    </ligand>
</feature>
<dbReference type="InterPro" id="IPR016188">
    <property type="entry name" value="PurM-like_N"/>
</dbReference>
<feature type="binding site" evidence="2">
    <location>
        <position position="89"/>
    </location>
    <ligand>
        <name>Mg(2+)</name>
        <dbReference type="ChEBI" id="CHEBI:18420"/>
        <label>1</label>
    </ligand>
</feature>
<dbReference type="HAMAP" id="MF_02128">
    <property type="entry name" value="TMP_kinase"/>
    <property type="match status" value="1"/>
</dbReference>
<feature type="binding site" evidence="2">
    <location>
        <begin position="165"/>
        <end position="166"/>
    </location>
    <ligand>
        <name>ATP</name>
        <dbReference type="ChEBI" id="CHEBI:30616"/>
    </ligand>
</feature>
<keyword evidence="2" id="KW-0067">ATP-binding</keyword>
<evidence type="ECO:0000256" key="2">
    <source>
        <dbReference type="HAMAP-Rule" id="MF_02128"/>
    </source>
</evidence>
<dbReference type="Gene3D" id="3.90.650.10">
    <property type="entry name" value="PurM-like C-terminal domain"/>
    <property type="match status" value="1"/>
</dbReference>
<dbReference type="PIRSF" id="PIRSF005303">
    <property type="entry name" value="Thiam_monoph_kin"/>
    <property type="match status" value="1"/>
</dbReference>
<dbReference type="EMBL" id="QHJQ01000003">
    <property type="protein sequence ID" value="PXA04508.1"/>
    <property type="molecule type" value="Genomic_DNA"/>
</dbReference>
<feature type="binding site" evidence="2">
    <location>
        <position position="239"/>
    </location>
    <ligand>
        <name>Mg(2+)</name>
        <dbReference type="ChEBI" id="CHEBI:18420"/>
        <label>3</label>
    </ligand>
</feature>
<name>A0A317ZKP1_9BACT</name>
<dbReference type="GO" id="GO:0000287">
    <property type="term" value="F:magnesium ion binding"/>
    <property type="evidence" value="ECO:0007669"/>
    <property type="project" value="UniProtKB-UniRule"/>
</dbReference>
<comment type="function">
    <text evidence="2">Catalyzes the ATP-dependent phosphorylation of thiamine-monophosphate (TMP) to form thiamine-pyrophosphate (TPP), the active form of vitamin B1.</text>
</comment>
<comment type="caution">
    <text evidence="2">Lacks conserved residue(s) required for the propagation of feature annotation.</text>
</comment>
<dbReference type="CDD" id="cd02194">
    <property type="entry name" value="ThiL"/>
    <property type="match status" value="1"/>
</dbReference>
<dbReference type="Proteomes" id="UP000247099">
    <property type="component" value="Unassembled WGS sequence"/>
</dbReference>
<dbReference type="GO" id="GO:0009229">
    <property type="term" value="P:thiamine diphosphate biosynthetic process"/>
    <property type="evidence" value="ECO:0007669"/>
    <property type="project" value="UniProtKB-UniRule"/>
</dbReference>
<dbReference type="SUPFAM" id="SSF56042">
    <property type="entry name" value="PurM C-terminal domain-like"/>
    <property type="match status" value="1"/>
</dbReference>
<feature type="binding site" evidence="2">
    <location>
        <position position="192"/>
    </location>
    <ligand>
        <name>ATP</name>
        <dbReference type="ChEBI" id="CHEBI:30616"/>
    </ligand>
</feature>
<dbReference type="AlphaFoldDB" id="A0A317ZKP1"/>
<feature type="binding site" evidence="2">
    <location>
        <position position="291"/>
    </location>
    <ligand>
        <name>substrate</name>
    </ligand>
</feature>
<dbReference type="FunCoup" id="A0A317ZKP1">
    <property type="interactions" value="319"/>
</dbReference>
<dbReference type="GO" id="GO:0009228">
    <property type="term" value="P:thiamine biosynthetic process"/>
    <property type="evidence" value="ECO:0007669"/>
    <property type="project" value="UniProtKB-KW"/>
</dbReference>
<dbReference type="InParanoid" id="A0A317ZKP1"/>
<dbReference type="InterPro" id="IPR036921">
    <property type="entry name" value="PurM-like_N_sf"/>
</dbReference>
<feature type="binding site" evidence="2">
    <location>
        <position position="166"/>
    </location>
    <ligand>
        <name>Mg(2+)</name>
        <dbReference type="ChEBI" id="CHEBI:18420"/>
        <label>1</label>
    </ligand>
</feature>
<dbReference type="SUPFAM" id="SSF55326">
    <property type="entry name" value="PurM N-terminal domain-like"/>
    <property type="match status" value="1"/>
</dbReference>
<dbReference type="PANTHER" id="PTHR30270:SF0">
    <property type="entry name" value="THIAMINE-MONOPHOSPHATE KINASE"/>
    <property type="match status" value="1"/>
</dbReference>
<feature type="binding site" evidence="2">
    <location>
        <position position="90"/>
    </location>
    <ligand>
        <name>Mg(2+)</name>
        <dbReference type="ChEBI" id="CHEBI:18420"/>
        <label>2</label>
    </ligand>
</feature>
<feature type="binding site" evidence="2">
    <location>
        <position position="351"/>
    </location>
    <ligand>
        <name>substrate</name>
    </ligand>
</feature>
<dbReference type="Gene3D" id="3.30.1330.10">
    <property type="entry name" value="PurM-like, N-terminal domain"/>
    <property type="match status" value="1"/>
</dbReference>
<comment type="similarity">
    <text evidence="2">Belongs to the thiamine-monophosphate kinase family.</text>
</comment>
<comment type="catalytic activity">
    <reaction evidence="2">
        <text>thiamine phosphate + ATP = thiamine diphosphate + ADP</text>
        <dbReference type="Rhea" id="RHEA:15913"/>
        <dbReference type="ChEBI" id="CHEBI:30616"/>
        <dbReference type="ChEBI" id="CHEBI:37575"/>
        <dbReference type="ChEBI" id="CHEBI:58937"/>
        <dbReference type="ChEBI" id="CHEBI:456216"/>
        <dbReference type="EC" id="2.7.4.16"/>
    </reaction>
</comment>
<dbReference type="EC" id="2.7.4.16" evidence="2"/>
<keyword evidence="5" id="KW-1185">Reference proteome</keyword>
<feature type="binding site" evidence="2">
    <location>
        <position position="88"/>
    </location>
    <ligand>
        <name>Mg(2+)</name>
        <dbReference type="ChEBI" id="CHEBI:18420"/>
        <label>4</label>
    </ligand>
</feature>
<evidence type="ECO:0000313" key="5">
    <source>
        <dbReference type="Proteomes" id="UP000247099"/>
    </source>
</evidence>
<keyword evidence="1 2" id="KW-0784">Thiamine biosynthesis</keyword>
<feature type="domain" description="PurM-like N-terminal" evidence="3">
    <location>
        <begin position="70"/>
        <end position="184"/>
    </location>
</feature>
<keyword evidence="2" id="KW-0479">Metal-binding</keyword>
<evidence type="ECO:0000259" key="3">
    <source>
        <dbReference type="Pfam" id="PF00586"/>
    </source>
</evidence>
<evidence type="ECO:0000313" key="4">
    <source>
        <dbReference type="EMBL" id="PXA04508.1"/>
    </source>
</evidence>